<reference evidence="9 10" key="1">
    <citation type="submission" date="2019-10" db="EMBL/GenBank/DDBJ databases">
        <title>Deinococcus sp. isolated from soil.</title>
        <authorList>
            <person name="Li Y."/>
            <person name="Wang J."/>
        </authorList>
    </citation>
    <scope>NUCLEOTIDE SEQUENCE [LARGE SCALE GENOMIC DNA]</scope>
    <source>
        <strain evidence="9 10">SDU3-2</strain>
    </source>
</reference>
<evidence type="ECO:0000259" key="8">
    <source>
        <dbReference type="PROSITE" id="PS50850"/>
    </source>
</evidence>
<dbReference type="GO" id="GO:0016020">
    <property type="term" value="C:membrane"/>
    <property type="evidence" value="ECO:0007669"/>
    <property type="project" value="TreeGrafter"/>
</dbReference>
<feature type="domain" description="Major facilitator superfamily (MFS) profile" evidence="8">
    <location>
        <begin position="15"/>
        <end position="392"/>
    </location>
</feature>
<dbReference type="RefSeq" id="WP_152871984.1">
    <property type="nucleotide sequence ID" value="NZ_WBSL01000007.1"/>
</dbReference>
<dbReference type="EMBL" id="WBSL01000007">
    <property type="protein sequence ID" value="MPY67655.1"/>
    <property type="molecule type" value="Genomic_DNA"/>
</dbReference>
<organism evidence="9 10">
    <name type="scientific">Deinococcus terrestris</name>
    <dbReference type="NCBI Taxonomy" id="2651870"/>
    <lineage>
        <taxon>Bacteria</taxon>
        <taxon>Thermotogati</taxon>
        <taxon>Deinococcota</taxon>
        <taxon>Deinococci</taxon>
        <taxon>Deinococcales</taxon>
        <taxon>Deinococcaceae</taxon>
        <taxon>Deinococcus</taxon>
    </lineage>
</organism>
<feature type="transmembrane region" description="Helical" evidence="7">
    <location>
        <begin position="104"/>
        <end position="126"/>
    </location>
</feature>
<feature type="transmembrane region" description="Helical" evidence="7">
    <location>
        <begin position="283"/>
        <end position="300"/>
    </location>
</feature>
<keyword evidence="10" id="KW-1185">Reference proteome</keyword>
<dbReference type="PANTHER" id="PTHR23514">
    <property type="entry name" value="BYPASS OF STOP CODON PROTEIN 6"/>
    <property type="match status" value="1"/>
</dbReference>
<accession>A0A7X1NXP8</accession>
<evidence type="ECO:0000256" key="5">
    <source>
        <dbReference type="ARBA" id="ARBA00022989"/>
    </source>
</evidence>
<feature type="transmembrane region" description="Helical" evidence="7">
    <location>
        <begin position="341"/>
        <end position="363"/>
    </location>
</feature>
<feature type="transmembrane region" description="Helical" evidence="7">
    <location>
        <begin position="216"/>
        <end position="239"/>
    </location>
</feature>
<name>A0A7X1NXP8_9DEIO</name>
<dbReference type="InterPro" id="IPR020846">
    <property type="entry name" value="MFS_dom"/>
</dbReference>
<evidence type="ECO:0000313" key="9">
    <source>
        <dbReference type="EMBL" id="MPY67655.1"/>
    </source>
</evidence>
<comment type="caution">
    <text evidence="9">The sequence shown here is derived from an EMBL/GenBank/DDBJ whole genome shotgun (WGS) entry which is preliminary data.</text>
</comment>
<dbReference type="InterPro" id="IPR011701">
    <property type="entry name" value="MFS"/>
</dbReference>
<protein>
    <submittedName>
        <fullName evidence="9">MFS transporter</fullName>
    </submittedName>
</protein>
<dbReference type="Gene3D" id="1.20.1250.20">
    <property type="entry name" value="MFS general substrate transporter like domains"/>
    <property type="match status" value="2"/>
</dbReference>
<evidence type="ECO:0000313" key="10">
    <source>
        <dbReference type="Proteomes" id="UP000484842"/>
    </source>
</evidence>
<dbReference type="InterPro" id="IPR036259">
    <property type="entry name" value="MFS_trans_sf"/>
</dbReference>
<keyword evidence="5 7" id="KW-1133">Transmembrane helix</keyword>
<feature type="transmembrane region" description="Helical" evidence="7">
    <location>
        <begin position="138"/>
        <end position="160"/>
    </location>
</feature>
<sequence>MTLPSPAAASRRPLLALLAFLAFISLGLPDGLLGVSWPSMRETFGVPLDALGLLAAVQTAGYLTSSFLSGRLLRVMPIGTVLALSTLAAAAALLGFAVAPAWPLLLAFGFLAGLGGGAVDAGLNAYGARHFSARTLNWLHAFFGLGTTLGPLIVTAVLGSGNVWRWSYVIVGGAQLALALTFFLTRRRWVEGTPAGGAGAAPVPAARTRDTLRRPAVWLGMLTFFLYTGVEAVTAQWSYSLLTLGRGVPEGAAGLFVSLYWGSLMVGRILFGAVANRVPLVGTLRLCLIASVAGALLFWLEPTQALSAAGLMMIGFFLAPIFASLISLTPGRVGQAHADSAIGFQVAAAGLGGAALTALVGVLSRWGGLELIGASIAVLAALLLALYEVFTRVGGGEEAPERMGN</sequence>
<keyword evidence="3" id="KW-0813">Transport</keyword>
<feature type="transmembrane region" description="Helical" evidence="7">
    <location>
        <begin position="251"/>
        <end position="271"/>
    </location>
</feature>
<evidence type="ECO:0000256" key="3">
    <source>
        <dbReference type="ARBA" id="ARBA00022448"/>
    </source>
</evidence>
<feature type="transmembrane region" description="Helical" evidence="7">
    <location>
        <begin position="369"/>
        <end position="387"/>
    </location>
</feature>
<comment type="similarity">
    <text evidence="2">Belongs to the major facilitator superfamily.</text>
</comment>
<comment type="subcellular location">
    <subcellularLocation>
        <location evidence="1">Endomembrane system</location>
        <topology evidence="1">Multi-pass membrane protein</topology>
    </subcellularLocation>
</comment>
<feature type="transmembrane region" description="Helical" evidence="7">
    <location>
        <begin position="166"/>
        <end position="184"/>
    </location>
</feature>
<evidence type="ECO:0000256" key="4">
    <source>
        <dbReference type="ARBA" id="ARBA00022692"/>
    </source>
</evidence>
<dbReference type="AlphaFoldDB" id="A0A7X1NXP8"/>
<dbReference type="GO" id="GO:0012505">
    <property type="term" value="C:endomembrane system"/>
    <property type="evidence" value="ECO:0007669"/>
    <property type="project" value="UniProtKB-SubCell"/>
</dbReference>
<keyword evidence="6 7" id="KW-0472">Membrane</keyword>
<keyword evidence="4 7" id="KW-0812">Transmembrane</keyword>
<evidence type="ECO:0000256" key="6">
    <source>
        <dbReference type="ARBA" id="ARBA00023136"/>
    </source>
</evidence>
<gene>
    <name evidence="9" type="ORF">F8S09_13335</name>
</gene>
<dbReference type="Pfam" id="PF07690">
    <property type="entry name" value="MFS_1"/>
    <property type="match status" value="1"/>
</dbReference>
<dbReference type="GO" id="GO:0022857">
    <property type="term" value="F:transmembrane transporter activity"/>
    <property type="evidence" value="ECO:0007669"/>
    <property type="project" value="InterPro"/>
</dbReference>
<dbReference type="Proteomes" id="UP000484842">
    <property type="component" value="Unassembled WGS sequence"/>
</dbReference>
<feature type="transmembrane region" description="Helical" evidence="7">
    <location>
        <begin position="44"/>
        <end position="63"/>
    </location>
</feature>
<proteinExistence type="inferred from homology"/>
<evidence type="ECO:0000256" key="1">
    <source>
        <dbReference type="ARBA" id="ARBA00004127"/>
    </source>
</evidence>
<feature type="transmembrane region" description="Helical" evidence="7">
    <location>
        <begin position="306"/>
        <end position="329"/>
    </location>
</feature>
<feature type="transmembrane region" description="Helical" evidence="7">
    <location>
        <begin position="75"/>
        <end position="98"/>
    </location>
</feature>
<dbReference type="InterPro" id="IPR051788">
    <property type="entry name" value="MFS_Transporter"/>
</dbReference>
<evidence type="ECO:0000256" key="7">
    <source>
        <dbReference type="SAM" id="Phobius"/>
    </source>
</evidence>
<evidence type="ECO:0000256" key="2">
    <source>
        <dbReference type="ARBA" id="ARBA00008335"/>
    </source>
</evidence>
<dbReference type="PANTHER" id="PTHR23514:SF3">
    <property type="entry name" value="BYPASS OF STOP CODON PROTEIN 6"/>
    <property type="match status" value="1"/>
</dbReference>
<dbReference type="SUPFAM" id="SSF103473">
    <property type="entry name" value="MFS general substrate transporter"/>
    <property type="match status" value="1"/>
</dbReference>
<dbReference type="PROSITE" id="PS50850">
    <property type="entry name" value="MFS"/>
    <property type="match status" value="1"/>
</dbReference>